<sequence length="702" mass="77744">MAPSGGDKQRKWTYWRKAPKVFCHLPRSVPLFCAYPLRPQSDTRRFYVGSKAATEADQSGLRALPSRCPGQRPVCSLCARLNRPCVYRGGRGHAARAMSPRVAVASTSPSEPRIVAESSGPVGVEDRIGSLERTLAGLLEELAEKRQPVIAAEPGTSPLSRELAATPNPPIALPPWEKVLRVAELFQIYCDGQPLPLFHCEHFLETLEEREPEVLFAILSLALRFSDDAFFSDDVTYLSKGYSAAAREIALDRVSKGPIEISTLQTFCLLALIDLTNGDIVRSRVHAGLAMTLANCSSLNSNRSAGTNSAETEERRRCFWSISLVGRLHGSSVEFFQGRMKQDPPFPVSVQPNALPNTENESNPVGNGSHISHDSGIIGYVMLLTKVWSAARLYLESHGNLGSVPPWSPKSEYSKVFALLTDLGIEMHPNHRYRNLQKFGQRVPEVFLQQTGSQLSIHTNWLMHYMKFFKSKPFKVSDPFLGHCIAILATIELQLSFSKDPETRKLKQENFAMCLEFTQSLGREWPHMLQIAKKLEHLTSSISVSYSPEHNSRDGSLSIDLSPFWDLLNYLSASTNGIDSSDDLVLGASLTSSHPQSSRKVSNLYLIPTPTVIEVAPDGPILRRPPYNSIGLPSVANPPISEVQPVSELPLSSENLTRSENLSFPEDIFLDNTSLLPAEQFFAQDHNFVKALGGDWWNIGDL</sequence>
<dbReference type="InterPro" id="IPR050815">
    <property type="entry name" value="TF_fung"/>
</dbReference>
<keyword evidence="5" id="KW-0539">Nucleus</keyword>
<keyword evidence="3" id="KW-0805">Transcription regulation</keyword>
<dbReference type="Pfam" id="PF04082">
    <property type="entry name" value="Fungal_trans"/>
    <property type="match status" value="1"/>
</dbReference>
<evidence type="ECO:0000256" key="5">
    <source>
        <dbReference type="ARBA" id="ARBA00023242"/>
    </source>
</evidence>
<evidence type="ECO:0000256" key="3">
    <source>
        <dbReference type="ARBA" id="ARBA00023015"/>
    </source>
</evidence>
<dbReference type="GO" id="GO:0000981">
    <property type="term" value="F:DNA-binding transcription factor activity, RNA polymerase II-specific"/>
    <property type="evidence" value="ECO:0007669"/>
    <property type="project" value="InterPro"/>
</dbReference>
<gene>
    <name evidence="7" type="ORF">BP6252_11357</name>
</gene>
<protein>
    <recommendedName>
        <fullName evidence="6">Xylanolytic transcriptional activator regulatory domain-containing protein</fullName>
    </recommendedName>
</protein>
<dbReference type="STRING" id="1849047.A0A3D8QPU2"/>
<keyword evidence="4" id="KW-0804">Transcription</keyword>
<dbReference type="GO" id="GO:0006351">
    <property type="term" value="P:DNA-templated transcription"/>
    <property type="evidence" value="ECO:0007669"/>
    <property type="project" value="InterPro"/>
</dbReference>
<accession>A0A3D8QPU2</accession>
<proteinExistence type="predicted"/>
<name>A0A3D8QPU2_9HELO</name>
<keyword evidence="2" id="KW-0479">Metal-binding</keyword>
<dbReference type="GO" id="GO:0008270">
    <property type="term" value="F:zinc ion binding"/>
    <property type="evidence" value="ECO:0007669"/>
    <property type="project" value="InterPro"/>
</dbReference>
<dbReference type="InterPro" id="IPR007219">
    <property type="entry name" value="XnlR_reg_dom"/>
</dbReference>
<keyword evidence="8" id="KW-1185">Reference proteome</keyword>
<dbReference type="AlphaFoldDB" id="A0A3D8QPU2"/>
<dbReference type="Proteomes" id="UP000256645">
    <property type="component" value="Unassembled WGS sequence"/>
</dbReference>
<feature type="domain" description="Xylanolytic transcriptional activator regulatory" evidence="6">
    <location>
        <begin position="189"/>
        <end position="322"/>
    </location>
</feature>
<evidence type="ECO:0000313" key="8">
    <source>
        <dbReference type="Proteomes" id="UP000256645"/>
    </source>
</evidence>
<dbReference type="CDD" id="cd12148">
    <property type="entry name" value="fungal_TF_MHR"/>
    <property type="match status" value="1"/>
</dbReference>
<comment type="subcellular location">
    <subcellularLocation>
        <location evidence="1">Nucleus</location>
    </subcellularLocation>
</comment>
<evidence type="ECO:0000259" key="6">
    <source>
        <dbReference type="Pfam" id="PF04082"/>
    </source>
</evidence>
<comment type="caution">
    <text evidence="7">The sequence shown here is derived from an EMBL/GenBank/DDBJ whole genome shotgun (WGS) entry which is preliminary data.</text>
</comment>
<dbReference type="GO" id="GO:0003677">
    <property type="term" value="F:DNA binding"/>
    <property type="evidence" value="ECO:0007669"/>
    <property type="project" value="InterPro"/>
</dbReference>
<dbReference type="GO" id="GO:0005634">
    <property type="term" value="C:nucleus"/>
    <property type="evidence" value="ECO:0007669"/>
    <property type="project" value="UniProtKB-SubCell"/>
</dbReference>
<dbReference type="PANTHER" id="PTHR47338">
    <property type="entry name" value="ZN(II)2CYS6 TRANSCRIPTION FACTOR (EUROFUNG)-RELATED"/>
    <property type="match status" value="1"/>
</dbReference>
<evidence type="ECO:0000256" key="2">
    <source>
        <dbReference type="ARBA" id="ARBA00022723"/>
    </source>
</evidence>
<evidence type="ECO:0000256" key="4">
    <source>
        <dbReference type="ARBA" id="ARBA00023163"/>
    </source>
</evidence>
<dbReference type="OrthoDB" id="424974at2759"/>
<evidence type="ECO:0000313" key="7">
    <source>
        <dbReference type="EMBL" id="RDW63812.1"/>
    </source>
</evidence>
<dbReference type="InterPro" id="IPR001138">
    <property type="entry name" value="Zn2Cys6_DnaBD"/>
</dbReference>
<organism evidence="7 8">
    <name type="scientific">Coleophoma cylindrospora</name>
    <dbReference type="NCBI Taxonomy" id="1849047"/>
    <lineage>
        <taxon>Eukaryota</taxon>
        <taxon>Fungi</taxon>
        <taxon>Dikarya</taxon>
        <taxon>Ascomycota</taxon>
        <taxon>Pezizomycotina</taxon>
        <taxon>Leotiomycetes</taxon>
        <taxon>Helotiales</taxon>
        <taxon>Dermateaceae</taxon>
        <taxon>Coleophoma</taxon>
    </lineage>
</organism>
<dbReference type="CDD" id="cd00067">
    <property type="entry name" value="GAL4"/>
    <property type="match status" value="1"/>
</dbReference>
<dbReference type="EMBL" id="PDLM01000013">
    <property type="protein sequence ID" value="RDW63812.1"/>
    <property type="molecule type" value="Genomic_DNA"/>
</dbReference>
<reference evidence="7 8" key="1">
    <citation type="journal article" date="2018" name="IMA Fungus">
        <title>IMA Genome-F 9: Draft genome sequence of Annulohypoxylon stygium, Aspergillus mulundensis, Berkeleyomyces basicola (syn. Thielaviopsis basicola), Ceratocystis smalleyi, two Cercospora beticola strains, Coleophoma cylindrospora, Fusarium fracticaudum, Phialophora cf. hyalina, and Morchella septimelata.</title>
        <authorList>
            <person name="Wingfield B.D."/>
            <person name="Bills G.F."/>
            <person name="Dong Y."/>
            <person name="Huang W."/>
            <person name="Nel W.J."/>
            <person name="Swalarsk-Parry B.S."/>
            <person name="Vaghefi N."/>
            <person name="Wilken P.M."/>
            <person name="An Z."/>
            <person name="de Beer Z.W."/>
            <person name="De Vos L."/>
            <person name="Chen L."/>
            <person name="Duong T.A."/>
            <person name="Gao Y."/>
            <person name="Hammerbacher A."/>
            <person name="Kikkert J.R."/>
            <person name="Li Y."/>
            <person name="Li H."/>
            <person name="Li K."/>
            <person name="Li Q."/>
            <person name="Liu X."/>
            <person name="Ma X."/>
            <person name="Naidoo K."/>
            <person name="Pethybridge S.J."/>
            <person name="Sun J."/>
            <person name="Steenkamp E.T."/>
            <person name="van der Nest M.A."/>
            <person name="van Wyk S."/>
            <person name="Wingfield M.J."/>
            <person name="Xiong C."/>
            <person name="Yue Q."/>
            <person name="Zhang X."/>
        </authorList>
    </citation>
    <scope>NUCLEOTIDE SEQUENCE [LARGE SCALE GENOMIC DNA]</scope>
    <source>
        <strain evidence="7 8">BP6252</strain>
    </source>
</reference>
<evidence type="ECO:0000256" key="1">
    <source>
        <dbReference type="ARBA" id="ARBA00004123"/>
    </source>
</evidence>
<dbReference type="PANTHER" id="PTHR47338:SF9">
    <property type="entry name" value="ZN(II)2CYS6 TRANSCRIPTION FACTOR (EUROFUNG)"/>
    <property type="match status" value="1"/>
</dbReference>